<feature type="transmembrane region" description="Helical" evidence="1">
    <location>
        <begin position="37"/>
        <end position="56"/>
    </location>
</feature>
<name>A0A926EKI8_9FIRM</name>
<sequence length="130" mass="15212">MDKLKHFMIGRYGIDQLSVALLIFSLVLSLLNGFIGSTILTIVDLGAIFLCYFRILSKNLYARQQENFKFLRIWHPVKNASLRKWNRLKGMKTHKYFKCPECKQTLRVPRGKGKVCITCPKCKHELHKRT</sequence>
<evidence type="ECO:0000313" key="3">
    <source>
        <dbReference type="Proteomes" id="UP000655830"/>
    </source>
</evidence>
<keyword evidence="1" id="KW-0472">Membrane</keyword>
<keyword evidence="3" id="KW-1185">Reference proteome</keyword>
<comment type="caution">
    <text evidence="2">The sequence shown here is derived from an EMBL/GenBank/DDBJ whole genome shotgun (WGS) entry which is preliminary data.</text>
</comment>
<evidence type="ECO:0000256" key="1">
    <source>
        <dbReference type="SAM" id="Phobius"/>
    </source>
</evidence>
<dbReference type="EMBL" id="JACRSY010000013">
    <property type="protein sequence ID" value="MBC8579797.1"/>
    <property type="molecule type" value="Genomic_DNA"/>
</dbReference>
<gene>
    <name evidence="2" type="ORF">H8718_09670</name>
</gene>
<evidence type="ECO:0000313" key="2">
    <source>
        <dbReference type="EMBL" id="MBC8579797.1"/>
    </source>
</evidence>
<feature type="transmembrane region" description="Helical" evidence="1">
    <location>
        <begin position="12"/>
        <end position="31"/>
    </location>
</feature>
<keyword evidence="1" id="KW-1133">Transmembrane helix</keyword>
<reference evidence="2" key="1">
    <citation type="submission" date="2020-08" db="EMBL/GenBank/DDBJ databases">
        <title>Genome public.</title>
        <authorList>
            <person name="Liu C."/>
            <person name="Sun Q."/>
        </authorList>
    </citation>
    <scope>NUCLEOTIDE SEQUENCE</scope>
    <source>
        <strain evidence="2">NSJ-12</strain>
    </source>
</reference>
<protein>
    <recommendedName>
        <fullName evidence="4">Zn-finger containing protein</fullName>
    </recommendedName>
</protein>
<evidence type="ECO:0008006" key="4">
    <source>
        <dbReference type="Google" id="ProtNLM"/>
    </source>
</evidence>
<accession>A0A926EKI8</accession>
<keyword evidence="1" id="KW-0812">Transmembrane</keyword>
<organism evidence="2 3">
    <name type="scientific">Zhenhengia yiwuensis</name>
    <dbReference type="NCBI Taxonomy" id="2763666"/>
    <lineage>
        <taxon>Bacteria</taxon>
        <taxon>Bacillati</taxon>
        <taxon>Bacillota</taxon>
        <taxon>Clostridia</taxon>
        <taxon>Lachnospirales</taxon>
        <taxon>Lachnospiraceae</taxon>
        <taxon>Zhenhengia</taxon>
    </lineage>
</organism>
<proteinExistence type="predicted"/>
<dbReference type="AlphaFoldDB" id="A0A926EKI8"/>
<dbReference type="Proteomes" id="UP000655830">
    <property type="component" value="Unassembled WGS sequence"/>
</dbReference>